<accession>Q7NVM3</accession>
<dbReference type="EMBL" id="AE016825">
    <property type="protein sequence ID" value="AAQ59991.1"/>
    <property type="molecule type" value="Genomic_DNA"/>
</dbReference>
<dbReference type="HOGENOM" id="CLU_1851575_0_0_4"/>
<dbReference type="AlphaFoldDB" id="Q7NVM3"/>
<dbReference type="KEGG" id="cvi:CV_2319"/>
<protein>
    <submittedName>
        <fullName evidence="1">Uncharacterized protein</fullName>
    </submittedName>
</protein>
<dbReference type="RefSeq" id="WP_011135866.1">
    <property type="nucleotide sequence ID" value="NC_005085.1"/>
</dbReference>
<evidence type="ECO:0000313" key="1">
    <source>
        <dbReference type="EMBL" id="AAQ59991.1"/>
    </source>
</evidence>
<dbReference type="eggNOG" id="ENOG502ZWX5">
    <property type="taxonomic scope" value="Bacteria"/>
</dbReference>
<organism evidence="1 2">
    <name type="scientific">Chromobacterium violaceum (strain ATCC 12472 / DSM 30191 / JCM 1249 / CCUG 213 / NBRC 12614 / NCIMB 9131 / NCTC 9757 / MK)</name>
    <dbReference type="NCBI Taxonomy" id="243365"/>
    <lineage>
        <taxon>Bacteria</taxon>
        <taxon>Pseudomonadati</taxon>
        <taxon>Pseudomonadota</taxon>
        <taxon>Betaproteobacteria</taxon>
        <taxon>Neisseriales</taxon>
        <taxon>Chromobacteriaceae</taxon>
        <taxon>Chromobacterium</taxon>
    </lineage>
</organism>
<evidence type="ECO:0000313" key="2">
    <source>
        <dbReference type="Proteomes" id="UP000001424"/>
    </source>
</evidence>
<keyword evidence="2" id="KW-1185">Reference proteome</keyword>
<dbReference type="Proteomes" id="UP000001424">
    <property type="component" value="Chromosome"/>
</dbReference>
<reference evidence="1 2" key="1">
    <citation type="journal article" date="2003" name="Proc. Natl. Acad. Sci. U.S.A.">
        <title>The complete genome sequence of Chromobacterium violaceum reveals remarkable and exploitable bacterial adaptability.</title>
        <authorList>
            <person name="Vasconcelos A.T.R."/>
            <person name="de Almeida D.F."/>
            <person name="Almeida F.C."/>
            <person name="de Almeida L.G.P."/>
            <person name="de Almeida R."/>
            <person name="Goncalves J.A.A."/>
            <person name="Andrade E.M."/>
            <person name="Antonio R.V."/>
            <person name="Araripe J."/>
            <person name="de Araujo M.F.F."/>
            <person name="Filho S.A."/>
            <person name="Azevedo V."/>
            <person name="Batista A.J."/>
            <person name="Bataus L.A.M."/>
            <person name="Batista J.S."/>
            <person name="Belo A."/>
            <person name="vander Berg C."/>
            <person name="Blamey J."/>
            <person name="Bogo M."/>
            <person name="Bonato S."/>
            <person name="Bordignon J."/>
            <person name="Brito C.A."/>
            <person name="Brocchi M."/>
            <person name="Burity H.A."/>
            <person name="Camargo A.A."/>
            <person name="Cardoso D.D.P."/>
            <person name="Carneiro N.P."/>
            <person name="Carraro D.M."/>
            <person name="Carvalho C.M.B."/>
            <person name="Cascardo J.C.M."/>
            <person name="Cavada B.S."/>
            <person name="Chueire L.M.O."/>
            <person name="Pasa T.B.C."/>
            <person name="Duran N."/>
            <person name="Fagundes N."/>
            <person name="Falcao C.L."/>
            <person name="Fantinatti F."/>
            <person name="Farias I.P."/>
            <person name="Felipe M.S.S."/>
            <person name="Ferrari L.P."/>
            <person name="Ferro J.A."/>
            <person name="Ferro M.I.T."/>
            <person name="Franco G.R."/>
            <person name="Freitas N.S.A."/>
            <person name="Furlan L.R."/>
            <person name="Gazzinelli R.T."/>
            <person name="Gomes E.A."/>
            <person name="Goncalves P.R."/>
            <person name="Grangeiro T.B."/>
            <person name="Grattapaglia D."/>
            <person name="Grisard E.C."/>
            <person name="Guimaraes C.T."/>
            <person name="Hanna E.S."/>
            <person name="Hungria M."/>
            <person name="Jardim S.N."/>
            <person name="Laurino J."/>
            <person name="Leoi L.C.T."/>
            <person name="Fassarella L."/>
            <person name="Lima A."/>
            <person name="Loureiro M.F."/>
            <person name="Lyra M.C.P."/>
            <person name="Macedo M."/>
            <person name="Madeira H.M.F."/>
            <person name="Manfio G.P."/>
            <person name="Maranhao A.Q."/>
            <person name="Martins W.S."/>
            <person name="di Mauro S.M.Z."/>
            <person name="de Medeiros S.R.B."/>
            <person name="Meissner R.D.V."/>
            <person name="Menck C.F.M."/>
            <person name="Moreira M.A.M."/>
            <person name="Nascimento F.F."/>
            <person name="Nicolas M.F."/>
            <person name="Oliveira J.G."/>
            <person name="Oliveira S.C."/>
            <person name="Paixao R.F.C."/>
            <person name="Parente J.A."/>
            <person name="Pedrosa F.O."/>
            <person name="Pena S.J.D."/>
            <person name="Perreira J.O."/>
            <person name="Perreira M."/>
            <person name="Pinto L.S.R.C."/>
            <person name="Pinto L.S."/>
            <person name="Porto J.I.R."/>
            <person name="Potrich D.P."/>
            <person name="Neto C.E.R."/>
            <person name="Reis A.M.M."/>
            <person name="Rigo L.U."/>
            <person name="Rondinelli E."/>
            <person name="dos Santos E.B.P."/>
            <person name="Santos F.R."/>
            <person name="Schneider M.P.C."/>
            <person name="Seuanez H.N."/>
            <person name="Silva A.M.R."/>
            <person name="da Silva A.L.C."/>
            <person name="Silva D.W."/>
            <person name="Silva R."/>
            <person name="Simoes I.C."/>
            <person name="Simon D."/>
            <person name="Soares C.M.A."/>
            <person name="Soares R.B.A."/>
            <person name="Souza E.M."/>
            <person name="Souza K.R.L."/>
            <person name="Souza R.C."/>
            <person name="Steffens M.B.R."/>
            <person name="Steindel M."/>
            <person name="Teixeira S.R."/>
            <person name="Urmenyi T."/>
            <person name="Vettore A."/>
            <person name="Wassem R."/>
            <person name="Zaha A."/>
            <person name="Simpson A.J.G."/>
        </authorList>
    </citation>
    <scope>NUCLEOTIDE SEQUENCE [LARGE SCALE GENOMIC DNA]</scope>
    <source>
        <strain evidence="2">ATCC 12472 / DSM 30191 / JCM 1249 / NBRC 12614 / NCIMB 9131 / NCTC 9757</strain>
    </source>
</reference>
<name>Q7NVM3_CHRVO</name>
<gene>
    <name evidence="1" type="ordered locus">CV_2319</name>
</gene>
<dbReference type="OrthoDB" id="8908146at2"/>
<proteinExistence type="predicted"/>
<sequence>MDPISIAMGLATFAPDIIKWISGDSKASDAAQKVVDIAQQLTGTRTGGDALNAVRNNPTLAFQLQQEIDRNKMQLAQISQATALAEIQVDTTGTVAVNATMQAEARAEHWPTYSWRPFIGSRSPILGAGSRTSSSASL</sequence>